<dbReference type="EMBL" id="MU273544">
    <property type="protein sequence ID" value="KAI0032511.1"/>
    <property type="molecule type" value="Genomic_DNA"/>
</dbReference>
<sequence length="334" mass="36578">MSFEYSIFSGSENGDIVVKKTERPFRPNDVIIKITHTGLCYTDVHQRKRDMALGHEGVGIVERIGPDVQTIEVGDRVGFSVVRDTCRRCKECLAGEDMYCVKPDIYSHPTGSTNLGSLASHAVISETFVFCIPEAIDNLYAGPLMCAGATVFEPLYRYGVRAGERVGIVGVGGLGHLAIQFANKMGCEVVVFSSTDSKRDEACELGAHEFHTTKGKEKLEGVKPIKYLLVTTSSQPDWGLFVPIMDTRSTIFPLTVSEEAFDISSFHIITKGMRIQGSDVAPRSVYHALLDFAAAQGIKPMVKQFPLTKDGIEKAFAAIEDGSLRYRAVLVAQD</sequence>
<evidence type="ECO:0000313" key="1">
    <source>
        <dbReference type="EMBL" id="KAI0032511.1"/>
    </source>
</evidence>
<evidence type="ECO:0000313" key="2">
    <source>
        <dbReference type="Proteomes" id="UP000814128"/>
    </source>
</evidence>
<accession>A0ACB8QME5</accession>
<dbReference type="Proteomes" id="UP000814128">
    <property type="component" value="Unassembled WGS sequence"/>
</dbReference>
<reference evidence="1" key="2">
    <citation type="journal article" date="2022" name="New Phytol.">
        <title>Evolutionary transition to the ectomycorrhizal habit in the genomes of a hyperdiverse lineage of mushroom-forming fungi.</title>
        <authorList>
            <person name="Looney B."/>
            <person name="Miyauchi S."/>
            <person name="Morin E."/>
            <person name="Drula E."/>
            <person name="Courty P.E."/>
            <person name="Kohler A."/>
            <person name="Kuo A."/>
            <person name="LaButti K."/>
            <person name="Pangilinan J."/>
            <person name="Lipzen A."/>
            <person name="Riley R."/>
            <person name="Andreopoulos W."/>
            <person name="He G."/>
            <person name="Johnson J."/>
            <person name="Nolan M."/>
            <person name="Tritt A."/>
            <person name="Barry K.W."/>
            <person name="Grigoriev I.V."/>
            <person name="Nagy L.G."/>
            <person name="Hibbett D."/>
            <person name="Henrissat B."/>
            <person name="Matheny P.B."/>
            <person name="Labbe J."/>
            <person name="Martin F.M."/>
        </authorList>
    </citation>
    <scope>NUCLEOTIDE SEQUENCE</scope>
    <source>
        <strain evidence="1">EC-137</strain>
    </source>
</reference>
<keyword evidence="2" id="KW-1185">Reference proteome</keyword>
<name>A0ACB8QME5_9AGAM</name>
<protein>
    <submittedName>
        <fullName evidence="1">Chaperonin 10-like protein</fullName>
    </submittedName>
</protein>
<organism evidence="1 2">
    <name type="scientific">Vararia minispora EC-137</name>
    <dbReference type="NCBI Taxonomy" id="1314806"/>
    <lineage>
        <taxon>Eukaryota</taxon>
        <taxon>Fungi</taxon>
        <taxon>Dikarya</taxon>
        <taxon>Basidiomycota</taxon>
        <taxon>Agaricomycotina</taxon>
        <taxon>Agaricomycetes</taxon>
        <taxon>Russulales</taxon>
        <taxon>Lachnocladiaceae</taxon>
        <taxon>Vararia</taxon>
    </lineage>
</organism>
<gene>
    <name evidence="1" type="ORF">K488DRAFT_78466</name>
</gene>
<reference evidence="1" key="1">
    <citation type="submission" date="2021-02" db="EMBL/GenBank/DDBJ databases">
        <authorList>
            <consortium name="DOE Joint Genome Institute"/>
            <person name="Ahrendt S."/>
            <person name="Looney B.P."/>
            <person name="Miyauchi S."/>
            <person name="Morin E."/>
            <person name="Drula E."/>
            <person name="Courty P.E."/>
            <person name="Chicoki N."/>
            <person name="Fauchery L."/>
            <person name="Kohler A."/>
            <person name="Kuo A."/>
            <person name="Labutti K."/>
            <person name="Pangilinan J."/>
            <person name="Lipzen A."/>
            <person name="Riley R."/>
            <person name="Andreopoulos W."/>
            <person name="He G."/>
            <person name="Johnson J."/>
            <person name="Barry K.W."/>
            <person name="Grigoriev I.V."/>
            <person name="Nagy L."/>
            <person name="Hibbett D."/>
            <person name="Henrissat B."/>
            <person name="Matheny P.B."/>
            <person name="Labbe J."/>
            <person name="Martin F."/>
        </authorList>
    </citation>
    <scope>NUCLEOTIDE SEQUENCE</scope>
    <source>
        <strain evidence="1">EC-137</strain>
    </source>
</reference>
<comment type="caution">
    <text evidence="1">The sequence shown here is derived from an EMBL/GenBank/DDBJ whole genome shotgun (WGS) entry which is preliminary data.</text>
</comment>
<proteinExistence type="predicted"/>